<evidence type="ECO:0000256" key="5">
    <source>
        <dbReference type="ARBA" id="ARBA00023277"/>
    </source>
</evidence>
<dbReference type="GO" id="GO:0042973">
    <property type="term" value="F:glucan endo-1,3-beta-D-glucosidase activity"/>
    <property type="evidence" value="ECO:0007669"/>
    <property type="project" value="UniProtKB-EC"/>
</dbReference>
<dbReference type="InterPro" id="IPR040720">
    <property type="entry name" value="GH81_C"/>
</dbReference>
<keyword evidence="4" id="KW-0378">Hydrolase</keyword>
<comment type="caution">
    <text evidence="10">The sequence shown here is derived from an EMBL/GenBank/DDBJ whole genome shotgun (WGS) entry which is preliminary data.</text>
</comment>
<evidence type="ECO:0000259" key="9">
    <source>
        <dbReference type="Pfam" id="PF17652"/>
    </source>
</evidence>
<dbReference type="AlphaFoldDB" id="A0A9W8AVV3"/>
<comment type="similarity">
    <text evidence="2">Belongs to the glycosyl hydrolase 81 family.</text>
</comment>
<dbReference type="PANTHER" id="PTHR31983:SF0">
    <property type="entry name" value="GLUCAN ENDO-1,3-BETA-D-GLUCOSIDASE 2"/>
    <property type="match status" value="1"/>
</dbReference>
<accession>A0A9W8AVV3</accession>
<dbReference type="EMBL" id="JANBQB010001668">
    <property type="protein sequence ID" value="KAJ1970686.1"/>
    <property type="molecule type" value="Genomic_DNA"/>
</dbReference>
<keyword evidence="6" id="KW-0326">Glycosidase</keyword>
<dbReference type="Pfam" id="PF17652">
    <property type="entry name" value="Glyco_hydro81C"/>
    <property type="match status" value="1"/>
</dbReference>
<dbReference type="PROSITE" id="PS52008">
    <property type="entry name" value="GH81"/>
    <property type="match status" value="1"/>
</dbReference>
<evidence type="ECO:0000256" key="3">
    <source>
        <dbReference type="ARBA" id="ARBA00012780"/>
    </source>
</evidence>
<name>A0A9W8AVV3_9FUNG</name>
<dbReference type="Proteomes" id="UP001151582">
    <property type="component" value="Unassembled WGS sequence"/>
</dbReference>
<keyword evidence="11" id="KW-1185">Reference proteome</keyword>
<dbReference type="GO" id="GO:0071555">
    <property type="term" value="P:cell wall organization"/>
    <property type="evidence" value="ECO:0007669"/>
    <property type="project" value="UniProtKB-KW"/>
</dbReference>
<evidence type="ECO:0000256" key="8">
    <source>
        <dbReference type="ARBA" id="ARBA00023326"/>
    </source>
</evidence>
<gene>
    <name evidence="10" type="ORF">H4R34_005985</name>
</gene>
<dbReference type="InterPro" id="IPR005200">
    <property type="entry name" value="Endo-beta-glucanase"/>
</dbReference>
<sequence>MLSLPHHQGLLQSGELELGLQGYACTKGRMTAVLGERWELRIPRMEVSWETENPVPETHHKELLKLLKQDLASSKPDMQNHLYEFGKEVARVARLALIADQLNKPKLKKQAIRILIDALQPWLRAKNARPLNYDLTWHGICSVPGMCEPPSTGLNHEDYGNGHYNDHHYHYGYLVYAMAVVGRFEPGFLTHYHKQATALVHDYANYQRDSDLFPFMRAFDFYDMHSWAAGMKPSQDGKDMESSSESLNAYYAMYLMGLALGDDDMAAHGQLILSAEAVAVKKYWFMPESSDVYLEPFKAKKVVGIMFNNKATHEIWWGGNRPEFIHAIQWLPFTPVTRHILDPAYISEIMPTLDRVAADQSTNQKFLPFIYMTMAVVKPQYALGKIKQQNEYDSGNSQTNAYHWAVTQAAHTDGQTVN</sequence>
<proteinExistence type="inferred from homology"/>
<dbReference type="GO" id="GO:0052861">
    <property type="term" value="F:endo-1,3(4)-beta-glucanase activity"/>
    <property type="evidence" value="ECO:0007669"/>
    <property type="project" value="InterPro"/>
</dbReference>
<evidence type="ECO:0000256" key="1">
    <source>
        <dbReference type="ARBA" id="ARBA00000382"/>
    </source>
</evidence>
<feature type="domain" description="Glycosyl hydrolase family 81 C-terminal" evidence="9">
    <location>
        <begin position="59"/>
        <end position="404"/>
    </location>
</feature>
<evidence type="ECO:0000256" key="4">
    <source>
        <dbReference type="ARBA" id="ARBA00022801"/>
    </source>
</evidence>
<dbReference type="GO" id="GO:0000272">
    <property type="term" value="P:polysaccharide catabolic process"/>
    <property type="evidence" value="ECO:0007669"/>
    <property type="project" value="UniProtKB-KW"/>
</dbReference>
<evidence type="ECO:0000313" key="10">
    <source>
        <dbReference type="EMBL" id="KAJ1970686.1"/>
    </source>
</evidence>
<organism evidence="10 11">
    <name type="scientific">Dimargaris verticillata</name>
    <dbReference type="NCBI Taxonomy" id="2761393"/>
    <lineage>
        <taxon>Eukaryota</taxon>
        <taxon>Fungi</taxon>
        <taxon>Fungi incertae sedis</taxon>
        <taxon>Zoopagomycota</taxon>
        <taxon>Kickxellomycotina</taxon>
        <taxon>Dimargaritomycetes</taxon>
        <taxon>Dimargaritales</taxon>
        <taxon>Dimargaritaceae</taxon>
        <taxon>Dimargaris</taxon>
    </lineage>
</organism>
<protein>
    <recommendedName>
        <fullName evidence="3">glucan endo-1,3-beta-D-glucosidase</fullName>
        <ecNumber evidence="3">3.2.1.39</ecNumber>
    </recommendedName>
</protein>
<dbReference type="OrthoDB" id="4473401at2759"/>
<dbReference type="PANTHER" id="PTHR31983">
    <property type="entry name" value="ENDO-1,3(4)-BETA-GLUCANASE 1"/>
    <property type="match status" value="1"/>
</dbReference>
<evidence type="ECO:0000256" key="6">
    <source>
        <dbReference type="ARBA" id="ARBA00023295"/>
    </source>
</evidence>
<reference evidence="10" key="1">
    <citation type="submission" date="2022-07" db="EMBL/GenBank/DDBJ databases">
        <title>Phylogenomic reconstructions and comparative analyses of Kickxellomycotina fungi.</title>
        <authorList>
            <person name="Reynolds N.K."/>
            <person name="Stajich J.E."/>
            <person name="Barry K."/>
            <person name="Grigoriev I.V."/>
            <person name="Crous P."/>
            <person name="Smith M.E."/>
        </authorList>
    </citation>
    <scope>NUCLEOTIDE SEQUENCE</scope>
    <source>
        <strain evidence="10">RSA 567</strain>
    </source>
</reference>
<dbReference type="EC" id="3.2.1.39" evidence="3"/>
<evidence type="ECO:0000256" key="7">
    <source>
        <dbReference type="ARBA" id="ARBA00023316"/>
    </source>
</evidence>
<keyword evidence="8" id="KW-0624">Polysaccharide degradation</keyword>
<keyword evidence="7" id="KW-0961">Cell wall biogenesis/degradation</keyword>
<comment type="catalytic activity">
    <reaction evidence="1">
        <text>Hydrolysis of (1-&gt;3)-beta-D-glucosidic linkages in (1-&gt;3)-beta-D-glucans.</text>
        <dbReference type="EC" id="3.2.1.39"/>
    </reaction>
</comment>
<evidence type="ECO:0000313" key="11">
    <source>
        <dbReference type="Proteomes" id="UP001151582"/>
    </source>
</evidence>
<evidence type="ECO:0000256" key="2">
    <source>
        <dbReference type="ARBA" id="ARBA00010730"/>
    </source>
</evidence>
<keyword evidence="5" id="KW-0119">Carbohydrate metabolism</keyword>